<dbReference type="EMBL" id="CP095053">
    <property type="protein sequence ID" value="UOR04547.1"/>
    <property type="molecule type" value="Genomic_DNA"/>
</dbReference>
<organism evidence="3 4">
    <name type="scientific">Hymenobacter aerilatus</name>
    <dbReference type="NCBI Taxonomy" id="2932251"/>
    <lineage>
        <taxon>Bacteria</taxon>
        <taxon>Pseudomonadati</taxon>
        <taxon>Bacteroidota</taxon>
        <taxon>Cytophagia</taxon>
        <taxon>Cytophagales</taxon>
        <taxon>Hymenobacteraceae</taxon>
        <taxon>Hymenobacter</taxon>
    </lineage>
</organism>
<dbReference type="KEGG" id="haei:MUN82_16560"/>
<accession>A0A8T9SS24</accession>
<dbReference type="RefSeq" id="WP_245092243.1">
    <property type="nucleotide sequence ID" value="NZ_CP095053.1"/>
</dbReference>
<evidence type="ECO:0000259" key="2">
    <source>
        <dbReference type="Pfam" id="PF13568"/>
    </source>
</evidence>
<evidence type="ECO:0000313" key="4">
    <source>
        <dbReference type="Proteomes" id="UP000829925"/>
    </source>
</evidence>
<keyword evidence="1" id="KW-0732">Signal</keyword>
<keyword evidence="4" id="KW-1185">Reference proteome</keyword>
<dbReference type="InterPro" id="IPR025665">
    <property type="entry name" value="Beta-barrel_OMP_2"/>
</dbReference>
<name>A0A8T9SS24_9BACT</name>
<dbReference type="Pfam" id="PF13568">
    <property type="entry name" value="OMP_b-brl_2"/>
    <property type="match status" value="1"/>
</dbReference>
<dbReference type="AlphaFoldDB" id="A0A8T9SS24"/>
<reference evidence="3 4" key="1">
    <citation type="submission" date="2022-04" db="EMBL/GenBank/DDBJ databases">
        <title>Hymenobacter sp. isolated from the air.</title>
        <authorList>
            <person name="Won M."/>
            <person name="Lee C.-M."/>
            <person name="Woen H.-Y."/>
            <person name="Kwon S.-W."/>
        </authorList>
    </citation>
    <scope>NUCLEOTIDE SEQUENCE [LARGE SCALE GENOMIC DNA]</scope>
    <source>
        <strain evidence="4">5413 J-13</strain>
    </source>
</reference>
<protein>
    <submittedName>
        <fullName evidence="3">PorT family protein</fullName>
    </submittedName>
</protein>
<gene>
    <name evidence="3" type="ORF">MUN82_16560</name>
</gene>
<proteinExistence type="predicted"/>
<feature type="domain" description="Outer membrane protein beta-barrel" evidence="2">
    <location>
        <begin position="18"/>
        <end position="176"/>
    </location>
</feature>
<evidence type="ECO:0000256" key="1">
    <source>
        <dbReference type="SAM" id="SignalP"/>
    </source>
</evidence>
<dbReference type="Proteomes" id="UP000829925">
    <property type="component" value="Chromosome"/>
</dbReference>
<feature type="signal peptide" evidence="1">
    <location>
        <begin position="1"/>
        <end position="19"/>
    </location>
</feature>
<sequence length="205" mass="22158">MKQFFFLLFGLLLSSGAYAQLGVKAGINQSVLNGENIDGSTNYKTSYHAGVFYEAKLIGPLSVQPELLYSSQGGNFKSQFEDFDTKMHYFTVPVLAKVHVGPVFVEAGPQFSFLLDATKDGTQRVQGTGGAASYEDYKRGATGDFKRGDFSLCAGVGLKFSALLIGARFNAGLNDINDVDNLSGVNDARLKNRVFQGYVALQLGH</sequence>
<feature type="chain" id="PRO_5035929497" evidence="1">
    <location>
        <begin position="20"/>
        <end position="205"/>
    </location>
</feature>
<evidence type="ECO:0000313" key="3">
    <source>
        <dbReference type="EMBL" id="UOR04547.1"/>
    </source>
</evidence>